<feature type="domain" description="FAD/NAD(P)-binding" evidence="1">
    <location>
        <begin position="51"/>
        <end position="177"/>
    </location>
</feature>
<dbReference type="AlphaFoldDB" id="A0A8J5XSN8"/>
<dbReference type="Pfam" id="PF07992">
    <property type="entry name" value="Pyr_redox_2"/>
    <property type="match status" value="1"/>
</dbReference>
<evidence type="ECO:0000259" key="1">
    <source>
        <dbReference type="Pfam" id="PF07992"/>
    </source>
</evidence>
<dbReference type="PANTHER" id="PTHR10632">
    <property type="entry name" value="SULFIDE:QUINONE OXIDOREDUCTASE"/>
    <property type="match status" value="1"/>
</dbReference>
<dbReference type="PANTHER" id="PTHR10632:SF2">
    <property type="entry name" value="SULFIDE:QUINONE OXIDOREDUCTASE, MITOCHONDRIAL"/>
    <property type="match status" value="1"/>
</dbReference>
<dbReference type="GO" id="GO:0070221">
    <property type="term" value="P:sulfide oxidation, using sulfide:quinone oxidoreductase"/>
    <property type="evidence" value="ECO:0007669"/>
    <property type="project" value="TreeGrafter"/>
</dbReference>
<reference evidence="2" key="1">
    <citation type="submission" date="2021-05" db="EMBL/GenBank/DDBJ databases">
        <title>The genome of the haptophyte Pavlova lutheri (Diacronema luteri, Pavlovales) - a model for lipid biosynthesis in eukaryotic algae.</title>
        <authorList>
            <person name="Hulatt C.J."/>
            <person name="Posewitz M.C."/>
        </authorList>
    </citation>
    <scope>NUCLEOTIDE SEQUENCE</scope>
    <source>
        <strain evidence="2">NIVA-4/92</strain>
    </source>
</reference>
<dbReference type="SUPFAM" id="SSF51905">
    <property type="entry name" value="FAD/NAD(P)-binding domain"/>
    <property type="match status" value="2"/>
</dbReference>
<dbReference type="EMBL" id="JAGTXO010000005">
    <property type="protein sequence ID" value="KAG8467772.1"/>
    <property type="molecule type" value="Genomic_DNA"/>
</dbReference>
<sequence>MRAILRAARAAASRVAAWGALGGAGMALTSAPTECKRAPELPAPGSSVRHRIVVVGGGSAGVSVAAQLLRKMGREKADLAVIEPSDQHFYRPAWTLAGAGLVPLSRSRRAMSSVMPRGARWIKAAVTRFEPDSNALVLDNGARVSYDYLIVATGMQIKLDLIPGLEEALEGDHNVSTIWDARYVGKTWDGIRELGLREPELKHGGVALFTQPRLGRGCGGAAQKICWLAEDWWRTKTMVRPNLTVEFVTGRPALFPVEKYARALAEIGEERGVHVTYTSELVAVDGPNRTAVFESEDGARFERRFDFLHVTPRMVAPPVVEASPLADKTGYVDVDKYTLQHVRYPNVFAIGDSASVPTSRTIAAITAQAPVVVHNLIVTAGEQPGQLARYDGYSSSPILTRRGGLILAEFKYGEEPGAPPAVKETFPFFFDQGKEVSVLYALTTGLFPWAYWNLMTTGRWYGPRGIFEPRMKFVDTWAMP</sequence>
<name>A0A8J5XSN8_DIALT</name>
<dbReference type="OMA" id="WENTCYA"/>
<comment type="caution">
    <text evidence="2">The sequence shown here is derived from an EMBL/GenBank/DDBJ whole genome shotgun (WGS) entry which is preliminary data.</text>
</comment>
<accession>A0A8J5XSN8</accession>
<dbReference type="InterPro" id="IPR015904">
    <property type="entry name" value="Sulphide_quinone_reductase"/>
</dbReference>
<keyword evidence="3" id="KW-1185">Reference proteome</keyword>
<protein>
    <recommendedName>
        <fullName evidence="1">FAD/NAD(P)-binding domain-containing protein</fullName>
    </recommendedName>
</protein>
<dbReference type="InterPro" id="IPR036188">
    <property type="entry name" value="FAD/NAD-bd_sf"/>
</dbReference>
<dbReference type="Proteomes" id="UP000751190">
    <property type="component" value="Unassembled WGS sequence"/>
</dbReference>
<evidence type="ECO:0000313" key="2">
    <source>
        <dbReference type="EMBL" id="KAG8467772.1"/>
    </source>
</evidence>
<dbReference type="GO" id="GO:0070224">
    <property type="term" value="F:sulfide:quinone oxidoreductase activity"/>
    <property type="evidence" value="ECO:0007669"/>
    <property type="project" value="TreeGrafter"/>
</dbReference>
<dbReference type="Gene3D" id="3.50.50.60">
    <property type="entry name" value="FAD/NAD(P)-binding domain"/>
    <property type="match status" value="2"/>
</dbReference>
<organism evidence="2 3">
    <name type="scientific">Diacronema lutheri</name>
    <name type="common">Unicellular marine alga</name>
    <name type="synonym">Monochrysis lutheri</name>
    <dbReference type="NCBI Taxonomy" id="2081491"/>
    <lineage>
        <taxon>Eukaryota</taxon>
        <taxon>Haptista</taxon>
        <taxon>Haptophyta</taxon>
        <taxon>Pavlovophyceae</taxon>
        <taxon>Pavlovales</taxon>
        <taxon>Pavlovaceae</taxon>
        <taxon>Diacronema</taxon>
    </lineage>
</organism>
<dbReference type="OrthoDB" id="5376590at2759"/>
<dbReference type="GO" id="GO:0071949">
    <property type="term" value="F:FAD binding"/>
    <property type="evidence" value="ECO:0007669"/>
    <property type="project" value="TreeGrafter"/>
</dbReference>
<dbReference type="InterPro" id="IPR023753">
    <property type="entry name" value="FAD/NAD-binding_dom"/>
</dbReference>
<evidence type="ECO:0000313" key="3">
    <source>
        <dbReference type="Proteomes" id="UP000751190"/>
    </source>
</evidence>
<dbReference type="GO" id="GO:0005739">
    <property type="term" value="C:mitochondrion"/>
    <property type="evidence" value="ECO:0007669"/>
    <property type="project" value="TreeGrafter"/>
</dbReference>
<proteinExistence type="predicted"/>
<dbReference type="PRINTS" id="PR00368">
    <property type="entry name" value="FADPNR"/>
</dbReference>
<gene>
    <name evidence="2" type="ORF">KFE25_006824</name>
</gene>